<evidence type="ECO:0000313" key="1">
    <source>
        <dbReference type="EMBL" id="MEC1180795.1"/>
    </source>
</evidence>
<organism evidence="1 2">
    <name type="scientific">Metasolibacillus meyeri</name>
    <dbReference type="NCBI Taxonomy" id="1071052"/>
    <lineage>
        <taxon>Bacteria</taxon>
        <taxon>Bacillati</taxon>
        <taxon>Bacillota</taxon>
        <taxon>Bacilli</taxon>
        <taxon>Bacillales</taxon>
        <taxon>Caryophanaceae</taxon>
        <taxon>Metasolibacillus</taxon>
    </lineage>
</organism>
<evidence type="ECO:0000313" key="2">
    <source>
        <dbReference type="Proteomes" id="UP001344888"/>
    </source>
</evidence>
<gene>
    <name evidence="1" type="ORF">P9B03_20280</name>
</gene>
<dbReference type="RefSeq" id="WP_326125278.1">
    <property type="nucleotide sequence ID" value="NZ_JARSFG010000044.1"/>
</dbReference>
<reference evidence="1 2" key="1">
    <citation type="submission" date="2023-03" db="EMBL/GenBank/DDBJ databases">
        <title>Bacillus Genome Sequencing.</title>
        <authorList>
            <person name="Dunlap C."/>
        </authorList>
    </citation>
    <scope>NUCLEOTIDE SEQUENCE [LARGE SCALE GENOMIC DNA]</scope>
    <source>
        <strain evidence="1 2">B-59205</strain>
    </source>
</reference>
<dbReference type="EMBL" id="JARSFG010000044">
    <property type="protein sequence ID" value="MEC1180795.1"/>
    <property type="molecule type" value="Genomic_DNA"/>
</dbReference>
<protein>
    <submittedName>
        <fullName evidence="1">Uncharacterized protein</fullName>
    </submittedName>
</protein>
<name>A0AAW9NTH6_9BACL</name>
<dbReference type="AlphaFoldDB" id="A0AAW9NTH6"/>
<dbReference type="Proteomes" id="UP001344888">
    <property type="component" value="Unassembled WGS sequence"/>
</dbReference>
<comment type="caution">
    <text evidence="1">The sequence shown here is derived from an EMBL/GenBank/DDBJ whole genome shotgun (WGS) entry which is preliminary data.</text>
</comment>
<keyword evidence="2" id="KW-1185">Reference proteome</keyword>
<accession>A0AAW9NTH6</accession>
<proteinExistence type="predicted"/>
<sequence>MIQCENIMKKYRGKEVLKDISCQISFANNVLSIVEIENRVTYNRVMLDIWQLEEYYESSRGSYSRNDGPQILYLNIPKHINIINKSGMIYLDSAIY</sequence>